<dbReference type="Proteomes" id="UP001213000">
    <property type="component" value="Unassembled WGS sequence"/>
</dbReference>
<feature type="compositionally biased region" description="Basic and acidic residues" evidence="1">
    <location>
        <begin position="343"/>
        <end position="353"/>
    </location>
</feature>
<comment type="caution">
    <text evidence="2">The sequence shown here is derived from an EMBL/GenBank/DDBJ whole genome shotgun (WGS) entry which is preliminary data.</text>
</comment>
<feature type="compositionally biased region" description="Polar residues" evidence="1">
    <location>
        <begin position="102"/>
        <end position="116"/>
    </location>
</feature>
<protein>
    <submittedName>
        <fullName evidence="2">Uncharacterized protein</fullName>
    </submittedName>
</protein>
<feature type="compositionally biased region" description="Basic and acidic residues" evidence="1">
    <location>
        <begin position="188"/>
        <end position="200"/>
    </location>
</feature>
<reference evidence="2" key="1">
    <citation type="submission" date="2022-07" db="EMBL/GenBank/DDBJ databases">
        <title>Genome Sequence of Leucocoprinus birnbaumii.</title>
        <authorList>
            <person name="Buettner E."/>
        </authorList>
    </citation>
    <scope>NUCLEOTIDE SEQUENCE</scope>
    <source>
        <strain evidence="2">VT141</strain>
    </source>
</reference>
<feature type="region of interest" description="Disordered" evidence="1">
    <location>
        <begin position="95"/>
        <end position="274"/>
    </location>
</feature>
<sequence length="898" mass="99285">MSVIAKLEAESAEDYMNNTTPSGLSREKESKKEKRKAHMKNKKLVASDHEESEMESNADIEGTVKRKRSSRAPKIDLQKLAAEIRERKLSFKPVEEEPVNMNIDSDNYETVENSGDANLFDDELSSLSELDGEDQENIVDDVSEPMEVEEDEGDKKGNGSQEEEDSKEEEYVEVDAEEDAEEEDDEQGDKGDAQENHADNTDGDIDVDGEWGSGRNEGEEVDNGEEDTDNGEGEDVDDREEEDVDEIEDSVDDREDGGEDGGQDGEEMGEWLGPMNMDVNIEEIDVGFNREAWDPEEECQVMPGYKIKIEITPPQKKQHMEEPARKEKAVRHRGTVLAKSTSSHKEQRDLHIRKPERQVSEFFLTMLSSKAHLRRERAERAIPTSLFPRLLRSHGDTKARAQAPIKKGKARSDLQVNDDSLTGESDASEESPVKGKRRPEPKTFTKIWHLKKNPRVDSEDNDNDNDDSEDEDNNNENEEKLSGGGPRVGGLPTKIQIYWVNHIVPTMLRWAGAQEDPWTIDPSHLTKALETIGCVYVGDEYKVDEDSLEVKVAYQCLSDAFRSPIQTTAVWSLINFFDSHKTFGNSTRKRQTWATHQLQLQRFMYWKAKGDNQDAFYGRFLRELILHTFAVYLKAIEGSKWIDGLSTAEGLLAVDKATLNYLVSINTIDKAEFDTIIKESKKYMVGGRGRYSNGLLQENPNNPRHRIVNNPAPSKNLTDANDDNSDVIEGWGLVGNLRSSSPAPPEPTALHEKLKCSKVPAAISTATAATPPSSRIKHSSSSSSSKRSASLQSSASNKKATFPPRAASSSMSSSSSSKKTSDSRSVSGSSSQSLALASSSRSASASSSRSASASSSRSGLVSSSTVAAPSLHSVHSGSSSRKASRSTPPSARDNELNT</sequence>
<evidence type="ECO:0000313" key="2">
    <source>
        <dbReference type="EMBL" id="KAJ3567135.1"/>
    </source>
</evidence>
<dbReference type="AlphaFoldDB" id="A0AAD5YVF1"/>
<feature type="region of interest" description="Disordered" evidence="1">
    <location>
        <begin position="765"/>
        <end position="898"/>
    </location>
</feature>
<feature type="compositionally biased region" description="Basic residues" evidence="1">
    <location>
        <begin position="33"/>
        <end position="43"/>
    </location>
</feature>
<feature type="region of interest" description="Disordered" evidence="1">
    <location>
        <begin position="311"/>
        <end position="353"/>
    </location>
</feature>
<feature type="compositionally biased region" description="Acidic residues" evidence="1">
    <location>
        <begin position="219"/>
        <end position="269"/>
    </location>
</feature>
<keyword evidence="3" id="KW-1185">Reference proteome</keyword>
<evidence type="ECO:0000256" key="1">
    <source>
        <dbReference type="SAM" id="MobiDB-lite"/>
    </source>
</evidence>
<feature type="compositionally biased region" description="Acidic residues" evidence="1">
    <location>
        <begin position="161"/>
        <end position="187"/>
    </location>
</feature>
<feature type="compositionally biased region" description="Low complexity" evidence="1">
    <location>
        <begin position="765"/>
        <end position="796"/>
    </location>
</feature>
<gene>
    <name evidence="2" type="ORF">NP233_g6563</name>
</gene>
<accession>A0AAD5YVF1</accession>
<dbReference type="EMBL" id="JANIEX010000434">
    <property type="protein sequence ID" value="KAJ3567135.1"/>
    <property type="molecule type" value="Genomic_DNA"/>
</dbReference>
<feature type="compositionally biased region" description="Polar residues" evidence="1">
    <location>
        <begin position="414"/>
        <end position="425"/>
    </location>
</feature>
<feature type="region of interest" description="Disordered" evidence="1">
    <location>
        <begin position="1"/>
        <end position="76"/>
    </location>
</feature>
<proteinExistence type="predicted"/>
<feature type="compositionally biased region" description="Acidic residues" evidence="1">
    <location>
        <begin position="119"/>
        <end position="152"/>
    </location>
</feature>
<feature type="compositionally biased region" description="Low complexity" evidence="1">
    <location>
        <begin position="805"/>
        <end position="891"/>
    </location>
</feature>
<organism evidence="2 3">
    <name type="scientific">Leucocoprinus birnbaumii</name>
    <dbReference type="NCBI Taxonomy" id="56174"/>
    <lineage>
        <taxon>Eukaryota</taxon>
        <taxon>Fungi</taxon>
        <taxon>Dikarya</taxon>
        <taxon>Basidiomycota</taxon>
        <taxon>Agaricomycotina</taxon>
        <taxon>Agaricomycetes</taxon>
        <taxon>Agaricomycetidae</taxon>
        <taxon>Agaricales</taxon>
        <taxon>Agaricineae</taxon>
        <taxon>Agaricaceae</taxon>
        <taxon>Leucocoprinus</taxon>
    </lineage>
</organism>
<feature type="compositionally biased region" description="Acidic residues" evidence="1">
    <location>
        <begin position="459"/>
        <end position="476"/>
    </location>
</feature>
<feature type="region of interest" description="Disordered" evidence="1">
    <location>
        <begin position="694"/>
        <end position="723"/>
    </location>
</feature>
<feature type="region of interest" description="Disordered" evidence="1">
    <location>
        <begin position="393"/>
        <end position="488"/>
    </location>
</feature>
<feature type="compositionally biased region" description="Basic and acidic residues" evidence="1">
    <location>
        <begin position="318"/>
        <end position="327"/>
    </location>
</feature>
<name>A0AAD5YVF1_9AGAR</name>
<evidence type="ECO:0000313" key="3">
    <source>
        <dbReference type="Proteomes" id="UP001213000"/>
    </source>
</evidence>